<feature type="transmembrane region" description="Helical" evidence="1">
    <location>
        <begin position="91"/>
        <end position="111"/>
    </location>
</feature>
<evidence type="ECO:0000313" key="4">
    <source>
        <dbReference type="Proteomes" id="UP001596052"/>
    </source>
</evidence>
<keyword evidence="3" id="KW-0808">Transferase</keyword>
<comment type="caution">
    <text evidence="3">The sequence shown here is derived from an EMBL/GenBank/DDBJ whole genome shotgun (WGS) entry which is preliminary data.</text>
</comment>
<dbReference type="InterPro" id="IPR050879">
    <property type="entry name" value="Acyltransferase_3"/>
</dbReference>
<dbReference type="Pfam" id="PF01757">
    <property type="entry name" value="Acyl_transf_3"/>
    <property type="match status" value="1"/>
</dbReference>
<proteinExistence type="predicted"/>
<gene>
    <name evidence="3" type="ORF">ACFQDI_04185</name>
</gene>
<reference evidence="4" key="1">
    <citation type="journal article" date="2019" name="Int. J. Syst. Evol. Microbiol.">
        <title>The Global Catalogue of Microorganisms (GCM) 10K type strain sequencing project: providing services to taxonomists for standard genome sequencing and annotation.</title>
        <authorList>
            <consortium name="The Broad Institute Genomics Platform"/>
            <consortium name="The Broad Institute Genome Sequencing Center for Infectious Disease"/>
            <person name="Wu L."/>
            <person name="Ma J."/>
        </authorList>
    </citation>
    <scope>NUCLEOTIDE SEQUENCE [LARGE SCALE GENOMIC DNA]</scope>
    <source>
        <strain evidence="4">CGMCC 4.1469</strain>
    </source>
</reference>
<dbReference type="PANTHER" id="PTHR23028">
    <property type="entry name" value="ACETYLTRANSFERASE"/>
    <property type="match status" value="1"/>
</dbReference>
<feature type="domain" description="Acyltransferase 3" evidence="2">
    <location>
        <begin position="11"/>
        <end position="313"/>
    </location>
</feature>
<feature type="transmembrane region" description="Helical" evidence="1">
    <location>
        <begin position="216"/>
        <end position="249"/>
    </location>
</feature>
<dbReference type="PANTHER" id="PTHR23028:SF131">
    <property type="entry name" value="BLR2367 PROTEIN"/>
    <property type="match status" value="1"/>
</dbReference>
<feature type="transmembrane region" description="Helical" evidence="1">
    <location>
        <begin position="7"/>
        <end position="27"/>
    </location>
</feature>
<accession>A0ABW0KLX0</accession>
<name>A0ABW0KLX0_9BACT</name>
<evidence type="ECO:0000313" key="3">
    <source>
        <dbReference type="EMBL" id="MFC5454047.1"/>
    </source>
</evidence>
<dbReference type="EMBL" id="JBHSMQ010000001">
    <property type="protein sequence ID" value="MFC5454047.1"/>
    <property type="molecule type" value="Genomic_DNA"/>
</dbReference>
<feature type="transmembrane region" description="Helical" evidence="1">
    <location>
        <begin position="47"/>
        <end position="66"/>
    </location>
</feature>
<dbReference type="RefSeq" id="WP_377163720.1">
    <property type="nucleotide sequence ID" value="NZ_JBHSMQ010000001.1"/>
</dbReference>
<feature type="transmembrane region" description="Helical" evidence="1">
    <location>
        <begin position="255"/>
        <end position="273"/>
    </location>
</feature>
<organism evidence="3 4">
    <name type="scientific">Prosthecobacter fluviatilis</name>
    <dbReference type="NCBI Taxonomy" id="445931"/>
    <lineage>
        <taxon>Bacteria</taxon>
        <taxon>Pseudomonadati</taxon>
        <taxon>Verrucomicrobiota</taxon>
        <taxon>Verrucomicrobiia</taxon>
        <taxon>Verrucomicrobiales</taxon>
        <taxon>Verrucomicrobiaceae</taxon>
        <taxon>Prosthecobacter</taxon>
    </lineage>
</organism>
<sequence length="351" mass="38084">MTSASPRLPVVDMLRGFAALAVCWYHFTNGSANFLPEGLLKSSGTHGWLGVEVFFVISGFIIPYALQRSGYRMADYGRFILRRIIRLDPPYLASIVILLVLGYVCSALPGFRGPPFEPTFVQVVLHLGYLNALAGQPWLNPAFWTLAIELQYYLLVGLLFPVLAHRAAGVRVAAFAVLACLAVLLPAEQHLFHWLFLFMLGMAAFQLRVGLLGRSGFWLGVLLLGGGAWLVNGGLIAATAAATALLLGLSGPKEHPIFLFLGQISYSLYLLHIPVGSRVVNFSQKFDLSMPGRLAALLAAVAVSIGAAWLLYRCVELPAQRWSSSLRYRERGTQKNDAPATAADSPGTAAL</sequence>
<keyword evidence="1" id="KW-0812">Transmembrane</keyword>
<protein>
    <submittedName>
        <fullName evidence="3">Acyltransferase family protein</fullName>
        <ecNumber evidence="3">2.3.-.-</ecNumber>
    </submittedName>
</protein>
<feature type="transmembrane region" description="Helical" evidence="1">
    <location>
        <begin position="142"/>
        <end position="161"/>
    </location>
</feature>
<dbReference type="InterPro" id="IPR002656">
    <property type="entry name" value="Acyl_transf_3_dom"/>
</dbReference>
<keyword evidence="4" id="KW-1185">Reference proteome</keyword>
<evidence type="ECO:0000259" key="2">
    <source>
        <dbReference type="Pfam" id="PF01757"/>
    </source>
</evidence>
<evidence type="ECO:0000256" key="1">
    <source>
        <dbReference type="SAM" id="Phobius"/>
    </source>
</evidence>
<dbReference type="GO" id="GO:0016746">
    <property type="term" value="F:acyltransferase activity"/>
    <property type="evidence" value="ECO:0007669"/>
    <property type="project" value="UniProtKB-KW"/>
</dbReference>
<feature type="transmembrane region" description="Helical" evidence="1">
    <location>
        <begin position="294"/>
        <end position="312"/>
    </location>
</feature>
<feature type="transmembrane region" description="Helical" evidence="1">
    <location>
        <begin position="191"/>
        <end position="209"/>
    </location>
</feature>
<dbReference type="EC" id="2.3.-.-" evidence="3"/>
<keyword evidence="1" id="KW-0472">Membrane</keyword>
<keyword evidence="1" id="KW-1133">Transmembrane helix</keyword>
<keyword evidence="3" id="KW-0012">Acyltransferase</keyword>
<dbReference type="Proteomes" id="UP001596052">
    <property type="component" value="Unassembled WGS sequence"/>
</dbReference>
<feature type="transmembrane region" description="Helical" evidence="1">
    <location>
        <begin position="168"/>
        <end position="185"/>
    </location>
</feature>